<feature type="domain" description="Pyrroline-5-carboxylate reductase catalytic N-terminal" evidence="2">
    <location>
        <begin position="29"/>
        <end position="86"/>
    </location>
</feature>
<protein>
    <recommendedName>
        <fullName evidence="6">Pyrroline-5-carboxylate reductase catalytic N-terminal domain-containing protein</fullName>
    </recommendedName>
</protein>
<dbReference type="Pfam" id="PF03807">
    <property type="entry name" value="F420_oxidored"/>
    <property type="match status" value="1"/>
</dbReference>
<dbReference type="GO" id="GO:0004735">
    <property type="term" value="F:pyrroline-5-carboxylate reductase activity"/>
    <property type="evidence" value="ECO:0007669"/>
    <property type="project" value="TreeGrafter"/>
</dbReference>
<dbReference type="Gene3D" id="1.10.3730.10">
    <property type="entry name" value="ProC C-terminal domain-like"/>
    <property type="match status" value="1"/>
</dbReference>
<evidence type="ECO:0008006" key="6">
    <source>
        <dbReference type="Google" id="ProtNLM"/>
    </source>
</evidence>
<dbReference type="SUPFAM" id="SSF51735">
    <property type="entry name" value="NAD(P)-binding Rossmann-fold domains"/>
    <property type="match status" value="1"/>
</dbReference>
<dbReference type="PANTHER" id="PTHR11645">
    <property type="entry name" value="PYRROLINE-5-CARBOXYLATE REDUCTASE"/>
    <property type="match status" value="1"/>
</dbReference>
<reference evidence="4" key="1">
    <citation type="journal article" date="2020" name="Stud. Mycol.">
        <title>101 Dothideomycetes genomes: a test case for predicting lifestyles and emergence of pathogens.</title>
        <authorList>
            <person name="Haridas S."/>
            <person name="Albert R."/>
            <person name="Binder M."/>
            <person name="Bloem J."/>
            <person name="Labutti K."/>
            <person name="Salamov A."/>
            <person name="Andreopoulos B."/>
            <person name="Baker S."/>
            <person name="Barry K."/>
            <person name="Bills G."/>
            <person name="Bluhm B."/>
            <person name="Cannon C."/>
            <person name="Castanera R."/>
            <person name="Culley D."/>
            <person name="Daum C."/>
            <person name="Ezra D."/>
            <person name="Gonzalez J."/>
            <person name="Henrissat B."/>
            <person name="Kuo A."/>
            <person name="Liang C."/>
            <person name="Lipzen A."/>
            <person name="Lutzoni F."/>
            <person name="Magnuson J."/>
            <person name="Mondo S."/>
            <person name="Nolan M."/>
            <person name="Ohm R."/>
            <person name="Pangilinan J."/>
            <person name="Park H.-J."/>
            <person name="Ramirez L."/>
            <person name="Alfaro M."/>
            <person name="Sun H."/>
            <person name="Tritt A."/>
            <person name="Yoshinaga Y."/>
            <person name="Zwiers L.-H."/>
            <person name="Turgeon B."/>
            <person name="Goodwin S."/>
            <person name="Spatafora J."/>
            <person name="Crous P."/>
            <person name="Grigoriev I."/>
        </authorList>
    </citation>
    <scope>NUCLEOTIDE SEQUENCE</scope>
    <source>
        <strain evidence="4">ATCC 74209</strain>
    </source>
</reference>
<gene>
    <name evidence="4" type="ORF">GQ43DRAFT_451947</name>
</gene>
<keyword evidence="5" id="KW-1185">Reference proteome</keyword>
<dbReference type="InterPro" id="IPR036291">
    <property type="entry name" value="NAD(P)-bd_dom_sf"/>
</dbReference>
<evidence type="ECO:0000313" key="4">
    <source>
        <dbReference type="EMBL" id="KAF2197054.1"/>
    </source>
</evidence>
<evidence type="ECO:0000313" key="5">
    <source>
        <dbReference type="Proteomes" id="UP000799536"/>
    </source>
</evidence>
<name>A0A9P4JEY5_9PLEO</name>
<dbReference type="InterPro" id="IPR008927">
    <property type="entry name" value="6-PGluconate_DH-like_C_sf"/>
</dbReference>
<organism evidence="4 5">
    <name type="scientific">Delitschia confertaspora ATCC 74209</name>
    <dbReference type="NCBI Taxonomy" id="1513339"/>
    <lineage>
        <taxon>Eukaryota</taxon>
        <taxon>Fungi</taxon>
        <taxon>Dikarya</taxon>
        <taxon>Ascomycota</taxon>
        <taxon>Pezizomycotina</taxon>
        <taxon>Dothideomycetes</taxon>
        <taxon>Pleosporomycetidae</taxon>
        <taxon>Pleosporales</taxon>
        <taxon>Delitschiaceae</taxon>
        <taxon>Delitschia</taxon>
    </lineage>
</organism>
<comment type="similarity">
    <text evidence="1">Belongs to the pyrroline-5-carboxylate reductase family.</text>
</comment>
<dbReference type="OrthoDB" id="10263291at2759"/>
<dbReference type="InterPro" id="IPR029036">
    <property type="entry name" value="P5CR_dimer"/>
</dbReference>
<dbReference type="Pfam" id="PF14748">
    <property type="entry name" value="P5CR_dimer"/>
    <property type="match status" value="1"/>
</dbReference>
<comment type="caution">
    <text evidence="4">The sequence shown here is derived from an EMBL/GenBank/DDBJ whole genome shotgun (WGS) entry which is preliminary data.</text>
</comment>
<dbReference type="SUPFAM" id="SSF48179">
    <property type="entry name" value="6-phosphogluconate dehydrogenase C-terminal domain-like"/>
    <property type="match status" value="1"/>
</dbReference>
<dbReference type="Proteomes" id="UP000799536">
    <property type="component" value="Unassembled WGS sequence"/>
</dbReference>
<evidence type="ECO:0000256" key="1">
    <source>
        <dbReference type="ARBA" id="ARBA00005525"/>
    </source>
</evidence>
<dbReference type="GO" id="GO:0055129">
    <property type="term" value="P:L-proline biosynthetic process"/>
    <property type="evidence" value="ECO:0007669"/>
    <property type="project" value="TreeGrafter"/>
</dbReference>
<sequence>MVALVPVAILGCATVNTPASKKRVEAALSAHSSRLTVLTQEQNLHAIQQADVIVLAFKPFKRESVFSAPGVWGAVKGKLIISILAGISTQELAYEPSEKSKTCRIENLEIAAWVFDQVGQSQFITEDNFNISAVLVGCAWFLLLLAIDGLLDAAVAEGVKRPEAQMMAMNAAFGMMKLVPAANHPTLLREKISSLGRGVRSAYTDAIMKEAEKSKSLSRR</sequence>
<dbReference type="Gene3D" id="3.40.50.720">
    <property type="entry name" value="NAD(P)-binding Rossmann-like Domain"/>
    <property type="match status" value="1"/>
</dbReference>
<evidence type="ECO:0000259" key="3">
    <source>
        <dbReference type="Pfam" id="PF14748"/>
    </source>
</evidence>
<dbReference type="EMBL" id="ML994285">
    <property type="protein sequence ID" value="KAF2197054.1"/>
    <property type="molecule type" value="Genomic_DNA"/>
</dbReference>
<proteinExistence type="inferred from homology"/>
<feature type="domain" description="Pyrroline-5-carboxylate reductase dimerisation" evidence="3">
    <location>
        <begin position="126"/>
        <end position="196"/>
    </location>
</feature>
<dbReference type="AlphaFoldDB" id="A0A9P4JEY5"/>
<accession>A0A9P4JEY5</accession>
<dbReference type="InterPro" id="IPR028939">
    <property type="entry name" value="P5C_Rdtase_cat_N"/>
</dbReference>
<evidence type="ECO:0000259" key="2">
    <source>
        <dbReference type="Pfam" id="PF03807"/>
    </source>
</evidence>
<dbReference type="PANTHER" id="PTHR11645:SF65">
    <property type="entry name" value="HYPOTHETICAL PYRROLINE-5-CARBOXYLATE REDUCTASE (EUROFUNG)"/>
    <property type="match status" value="1"/>
</dbReference>